<dbReference type="Gene3D" id="2.60.120.10">
    <property type="entry name" value="Jelly Rolls"/>
    <property type="match status" value="1"/>
</dbReference>
<name>A0A4D9DRV6_9SAUR</name>
<dbReference type="GO" id="GO:0005783">
    <property type="term" value="C:endoplasmic reticulum"/>
    <property type="evidence" value="ECO:0007669"/>
    <property type="project" value="TreeGrafter"/>
</dbReference>
<dbReference type="CDD" id="cd00038">
    <property type="entry name" value="CAP_ED"/>
    <property type="match status" value="1"/>
</dbReference>
<reference evidence="3 4" key="2">
    <citation type="submission" date="2019-04" db="EMBL/GenBank/DDBJ databases">
        <title>The genome sequence of big-headed turtle.</title>
        <authorList>
            <person name="Gong S."/>
        </authorList>
    </citation>
    <scope>NUCLEOTIDE SEQUENCE [LARGE SCALE GENOMIC DNA]</scope>
    <source>
        <strain evidence="3">DO16091913</strain>
        <tissue evidence="3">Muscle</tissue>
    </source>
</reference>
<reference evidence="3 4" key="1">
    <citation type="submission" date="2019-04" db="EMBL/GenBank/DDBJ databases">
        <title>Draft genome of the big-headed turtle Platysternon megacephalum.</title>
        <authorList>
            <person name="Gong S."/>
        </authorList>
    </citation>
    <scope>NUCLEOTIDE SEQUENCE [LARGE SCALE GENOMIC DNA]</scope>
    <source>
        <strain evidence="3">DO16091913</strain>
        <tissue evidence="3">Muscle</tissue>
    </source>
</reference>
<dbReference type="AlphaFoldDB" id="A0A4D9DRV6"/>
<feature type="domain" description="Cyclic nucleotide-binding" evidence="2">
    <location>
        <begin position="16"/>
        <end position="82"/>
    </location>
</feature>
<dbReference type="PROSITE" id="PS50042">
    <property type="entry name" value="CNMP_BINDING_3"/>
    <property type="match status" value="1"/>
</dbReference>
<dbReference type="Pfam" id="PF00027">
    <property type="entry name" value="cNMP_binding"/>
    <property type="match status" value="1"/>
</dbReference>
<dbReference type="FunFam" id="2.60.120.10:FF:000012">
    <property type="entry name" value="neuropathy target esterase isoform X2"/>
    <property type="match status" value="1"/>
</dbReference>
<comment type="caution">
    <text evidence="3">The sequence shown here is derived from an EMBL/GenBank/DDBJ whole genome shotgun (WGS) entry which is preliminary data.</text>
</comment>
<dbReference type="GO" id="GO:0016301">
    <property type="term" value="F:kinase activity"/>
    <property type="evidence" value="ECO:0007669"/>
    <property type="project" value="UniProtKB-KW"/>
</dbReference>
<keyword evidence="4" id="KW-1185">Reference proteome</keyword>
<dbReference type="GO" id="GO:0004622">
    <property type="term" value="F:phosphatidylcholine lysophospholipase activity"/>
    <property type="evidence" value="ECO:0007669"/>
    <property type="project" value="TreeGrafter"/>
</dbReference>
<dbReference type="PANTHER" id="PTHR14226:SF26">
    <property type="entry name" value="PATATIN-LIKE PHOSPHOLIPASE DOMAIN-CONTAINING PROTEIN 6"/>
    <property type="match status" value="1"/>
</dbReference>
<dbReference type="OrthoDB" id="421051at2759"/>
<dbReference type="EMBL" id="QXTE01000312">
    <property type="protein sequence ID" value="TFJ99674.1"/>
    <property type="molecule type" value="Genomic_DNA"/>
</dbReference>
<dbReference type="InterPro" id="IPR014710">
    <property type="entry name" value="RmlC-like_jellyroll"/>
</dbReference>
<sequence length="263" mass="29083">MPLPLGEGSLTRHFRVLGHFEKPLCLELCKHIIFQQFQRGEYIFQPGQPDISIYVVQDGKLELFLTQQDGKETLVKEVFPGDNVHSLLSILDVITGHQWPYWTVSAWAGEDSTMLRLPVEAFSAVFEKYPESPVRVVQIIVVRLQRVTFLALHNYLGLTNELFSHGSDGPCPGAPPMGVAGTAQPGLVLMPAVSVEEMQPLRLFPQPSHASRTSPVRHSKRVISVSSTRRALGGSQMPVPRTWVRVALAQGGERSSCAPPQSN</sequence>
<gene>
    <name evidence="3" type="ORF">DR999_PMT18267</name>
</gene>
<dbReference type="SMART" id="SM00100">
    <property type="entry name" value="cNMP"/>
    <property type="match status" value="1"/>
</dbReference>
<keyword evidence="3" id="KW-0808">Transferase</keyword>
<proteinExistence type="predicted"/>
<feature type="region of interest" description="Disordered" evidence="1">
    <location>
        <begin position="205"/>
        <end position="236"/>
    </location>
</feature>
<evidence type="ECO:0000259" key="2">
    <source>
        <dbReference type="PROSITE" id="PS50042"/>
    </source>
</evidence>
<evidence type="ECO:0000313" key="3">
    <source>
        <dbReference type="EMBL" id="TFJ99674.1"/>
    </source>
</evidence>
<accession>A0A4D9DRV6</accession>
<protein>
    <submittedName>
        <fullName evidence="3">cGMP-dependent protein kinase 1-like</fullName>
    </submittedName>
</protein>
<dbReference type="InterPro" id="IPR050301">
    <property type="entry name" value="NTE"/>
</dbReference>
<dbReference type="STRING" id="55544.A0A4D9DRV6"/>
<evidence type="ECO:0000313" key="4">
    <source>
        <dbReference type="Proteomes" id="UP000297703"/>
    </source>
</evidence>
<dbReference type="InterPro" id="IPR018490">
    <property type="entry name" value="cNMP-bd_dom_sf"/>
</dbReference>
<dbReference type="InterPro" id="IPR000595">
    <property type="entry name" value="cNMP-bd_dom"/>
</dbReference>
<evidence type="ECO:0000256" key="1">
    <source>
        <dbReference type="SAM" id="MobiDB-lite"/>
    </source>
</evidence>
<dbReference type="PANTHER" id="PTHR14226">
    <property type="entry name" value="NEUROPATHY TARGET ESTERASE/SWISS CHEESE D.MELANOGASTER"/>
    <property type="match status" value="1"/>
</dbReference>
<keyword evidence="3" id="KW-0418">Kinase</keyword>
<dbReference type="SUPFAM" id="SSF51206">
    <property type="entry name" value="cAMP-binding domain-like"/>
    <property type="match status" value="1"/>
</dbReference>
<organism evidence="3 4">
    <name type="scientific">Platysternon megacephalum</name>
    <name type="common">big-headed turtle</name>
    <dbReference type="NCBI Taxonomy" id="55544"/>
    <lineage>
        <taxon>Eukaryota</taxon>
        <taxon>Metazoa</taxon>
        <taxon>Chordata</taxon>
        <taxon>Craniata</taxon>
        <taxon>Vertebrata</taxon>
        <taxon>Euteleostomi</taxon>
        <taxon>Archelosauria</taxon>
        <taxon>Testudinata</taxon>
        <taxon>Testudines</taxon>
        <taxon>Cryptodira</taxon>
        <taxon>Durocryptodira</taxon>
        <taxon>Testudinoidea</taxon>
        <taxon>Platysternidae</taxon>
        <taxon>Platysternon</taxon>
    </lineage>
</organism>
<dbReference type="Proteomes" id="UP000297703">
    <property type="component" value="Unassembled WGS sequence"/>
</dbReference>